<dbReference type="KEGG" id="hdf:AArcSl_0313"/>
<dbReference type="InterPro" id="IPR055737">
    <property type="entry name" value="DUF7313"/>
</dbReference>
<dbReference type="Pfam" id="PF23995">
    <property type="entry name" value="DUF7313"/>
    <property type="match status" value="1"/>
</dbReference>
<dbReference type="Proteomes" id="UP000263012">
    <property type="component" value="Chromosome"/>
</dbReference>
<gene>
    <name evidence="3" type="ORF">AArcSl_0313</name>
</gene>
<dbReference type="OrthoDB" id="234683at2157"/>
<feature type="transmembrane region" description="Helical" evidence="1">
    <location>
        <begin position="119"/>
        <end position="142"/>
    </location>
</feature>
<keyword evidence="1" id="KW-0812">Transmembrane</keyword>
<organism evidence="3 4">
    <name type="scientific">Halalkaliarchaeum desulfuricum</name>
    <dbReference type="NCBI Taxonomy" id="2055893"/>
    <lineage>
        <taxon>Archaea</taxon>
        <taxon>Methanobacteriati</taxon>
        <taxon>Methanobacteriota</taxon>
        <taxon>Stenosarchaea group</taxon>
        <taxon>Halobacteria</taxon>
        <taxon>Halobacteriales</taxon>
        <taxon>Haloferacaceae</taxon>
        <taxon>Halalkaliarchaeum</taxon>
    </lineage>
</organism>
<dbReference type="RefSeq" id="WP_119814057.1">
    <property type="nucleotide sequence ID" value="NZ_CP025066.1"/>
</dbReference>
<reference evidence="4" key="1">
    <citation type="submission" date="2017-11" db="EMBL/GenBank/DDBJ databases">
        <title>Phenotypic and genomic properties of facultatively anaerobic sulfur-reducing natronoarchaea from hypersaline soda lakes.</title>
        <authorList>
            <person name="Sorokin D.Y."/>
            <person name="Kublanov I.V."/>
            <person name="Roman P."/>
            <person name="Sinninghe Damste J.S."/>
            <person name="Golyshin P.N."/>
            <person name="Rojo D."/>
            <person name="Ciordia S."/>
            <person name="Mena M.D.C."/>
            <person name="Ferrer M."/>
            <person name="Messina E."/>
            <person name="Smedile F."/>
            <person name="La Spada G."/>
            <person name="La Cono V."/>
            <person name="Yakimov M.M."/>
        </authorList>
    </citation>
    <scope>NUCLEOTIDE SEQUENCE [LARGE SCALE GENOMIC DNA]</scope>
    <source>
        <strain evidence="4">AArc-Sl</strain>
    </source>
</reference>
<feature type="transmembrane region" description="Helical" evidence="1">
    <location>
        <begin position="57"/>
        <end position="75"/>
    </location>
</feature>
<evidence type="ECO:0000256" key="1">
    <source>
        <dbReference type="SAM" id="Phobius"/>
    </source>
</evidence>
<proteinExistence type="predicted"/>
<dbReference type="GeneID" id="37876648"/>
<dbReference type="AlphaFoldDB" id="A0A343TFU6"/>
<accession>A0A343TFU6</accession>
<name>A0A343TFU6_9EURY</name>
<evidence type="ECO:0000313" key="4">
    <source>
        <dbReference type="Proteomes" id="UP000263012"/>
    </source>
</evidence>
<feature type="transmembrane region" description="Helical" evidence="1">
    <location>
        <begin position="81"/>
        <end position="99"/>
    </location>
</feature>
<sequence>MDPLQFIVPLGWVDAIGEYLPFAIFALVVVNGITRHQAHKSHTRNADDGDENLTRHLPHTALNVALVVLGLLFVLHHLHGGLIMTALLLTMFVADIFEYEARQVEARNGLAIERPKSALTAWGLAFLYAAYQAFFEFVAPFWELVV</sequence>
<feature type="transmembrane region" description="Helical" evidence="1">
    <location>
        <begin position="19"/>
        <end position="36"/>
    </location>
</feature>
<evidence type="ECO:0000313" key="3">
    <source>
        <dbReference type="EMBL" id="AUX07968.1"/>
    </source>
</evidence>
<keyword evidence="1" id="KW-0472">Membrane</keyword>
<dbReference type="EMBL" id="CP025066">
    <property type="protein sequence ID" value="AUX07968.1"/>
    <property type="molecule type" value="Genomic_DNA"/>
</dbReference>
<keyword evidence="1" id="KW-1133">Transmembrane helix</keyword>
<keyword evidence="4" id="KW-1185">Reference proteome</keyword>
<protein>
    <recommendedName>
        <fullName evidence="2">DUF7313 domain-containing protein</fullName>
    </recommendedName>
</protein>
<evidence type="ECO:0000259" key="2">
    <source>
        <dbReference type="Pfam" id="PF23995"/>
    </source>
</evidence>
<feature type="domain" description="DUF7313" evidence="2">
    <location>
        <begin position="2"/>
        <end position="146"/>
    </location>
</feature>